<dbReference type="EMBL" id="JAWDGP010001389">
    <property type="protein sequence ID" value="KAK3792143.1"/>
    <property type="molecule type" value="Genomic_DNA"/>
</dbReference>
<proteinExistence type="predicted"/>
<name>A0AAE1AQM7_9GAST</name>
<accession>A0AAE1AQM7</accession>
<gene>
    <name evidence="1" type="ORF">RRG08_055406</name>
</gene>
<protein>
    <submittedName>
        <fullName evidence="1">Uncharacterized protein</fullName>
    </submittedName>
</protein>
<evidence type="ECO:0000313" key="1">
    <source>
        <dbReference type="EMBL" id="KAK3792143.1"/>
    </source>
</evidence>
<reference evidence="1" key="1">
    <citation type="journal article" date="2023" name="G3 (Bethesda)">
        <title>A reference genome for the long-term kleptoplast-retaining sea slug Elysia crispata morphotype clarki.</title>
        <authorList>
            <person name="Eastman K.E."/>
            <person name="Pendleton A.L."/>
            <person name="Shaikh M.A."/>
            <person name="Suttiyut T."/>
            <person name="Ogas R."/>
            <person name="Tomko P."/>
            <person name="Gavelis G."/>
            <person name="Widhalm J.R."/>
            <person name="Wisecaver J.H."/>
        </authorList>
    </citation>
    <scope>NUCLEOTIDE SEQUENCE</scope>
    <source>
        <strain evidence="1">ECLA1</strain>
    </source>
</reference>
<dbReference type="Proteomes" id="UP001283361">
    <property type="component" value="Unassembled WGS sequence"/>
</dbReference>
<evidence type="ECO:0000313" key="2">
    <source>
        <dbReference type="Proteomes" id="UP001283361"/>
    </source>
</evidence>
<dbReference type="AlphaFoldDB" id="A0AAE1AQM7"/>
<sequence>MQLSWRAVVNLTHADCLDRIECIGRELGEDLQPQPAISSSQRLKRMILRELSSHSLTSLRFVWESQTSSHLFHQSPCFSEVPCFIPPILVHTPPFVQSVNSAADRQGLISSEMPGLMSICSLIDTHRKNRLEDGKTPFLSGATD</sequence>
<organism evidence="1 2">
    <name type="scientific">Elysia crispata</name>
    <name type="common">lettuce slug</name>
    <dbReference type="NCBI Taxonomy" id="231223"/>
    <lineage>
        <taxon>Eukaryota</taxon>
        <taxon>Metazoa</taxon>
        <taxon>Spiralia</taxon>
        <taxon>Lophotrochozoa</taxon>
        <taxon>Mollusca</taxon>
        <taxon>Gastropoda</taxon>
        <taxon>Heterobranchia</taxon>
        <taxon>Euthyneura</taxon>
        <taxon>Panpulmonata</taxon>
        <taxon>Sacoglossa</taxon>
        <taxon>Placobranchoidea</taxon>
        <taxon>Plakobranchidae</taxon>
        <taxon>Elysia</taxon>
    </lineage>
</organism>
<comment type="caution">
    <text evidence="1">The sequence shown here is derived from an EMBL/GenBank/DDBJ whole genome shotgun (WGS) entry which is preliminary data.</text>
</comment>
<keyword evidence="2" id="KW-1185">Reference proteome</keyword>